<feature type="compositionally biased region" description="Low complexity" evidence="7">
    <location>
        <begin position="7"/>
        <end position="19"/>
    </location>
</feature>
<feature type="domain" description="Core Histone H2A/H2B/H3" evidence="8">
    <location>
        <begin position="50"/>
        <end position="120"/>
    </location>
</feature>
<sequence length="273" mass="30352">MEQNNLQQGAAPPQAAAGYPPQPPYHHLLEQQQHHLQTFWNFQRQEIEQVNDFKNHQLPLARIKKIMKADEDVRMISAEAPILFAKACELFILELTMRSWLHAEENKRRTLQKNDIAAAITRTDIFDFLVDIVPRDEIKDEVAALEGIVGPPAAAAGVTGVPYYYPPMGQPMMGRPAVPGVDPGVYAQAMPPSQAWQSVWQTTTEDGSYASGGGASSGHGSLDGQGIRTRITFTFPVSIFLIWSFSDALPFAQQKSYNDTTVSLYLYSLDFIS</sequence>
<comment type="caution">
    <text evidence="9">The sequence shown here is derived from an EMBL/GenBank/DDBJ whole genome shotgun (WGS) entry which is preliminary data.</text>
</comment>
<dbReference type="InterPro" id="IPR007125">
    <property type="entry name" value="H2A/H2B/H3"/>
</dbReference>
<dbReference type="Pfam" id="PF00125">
    <property type="entry name" value="Histone"/>
    <property type="match status" value="1"/>
</dbReference>
<name>A0A5A7PU57_STRAF</name>
<dbReference type="InterPro" id="IPR050568">
    <property type="entry name" value="Transcr_DNA_Rep_Reg"/>
</dbReference>
<evidence type="ECO:0000256" key="2">
    <source>
        <dbReference type="ARBA" id="ARBA00023015"/>
    </source>
</evidence>
<dbReference type="PANTHER" id="PTHR10252:SF39">
    <property type="entry name" value="NUCLEAR TRANSCRIPTION FACTOR Y SUBUNIT C-6"/>
    <property type="match status" value="1"/>
</dbReference>
<evidence type="ECO:0000256" key="4">
    <source>
        <dbReference type="ARBA" id="ARBA00023163"/>
    </source>
</evidence>
<dbReference type="InterPro" id="IPR009072">
    <property type="entry name" value="Histone-fold"/>
</dbReference>
<evidence type="ECO:0000256" key="3">
    <source>
        <dbReference type="ARBA" id="ARBA00023125"/>
    </source>
</evidence>
<proteinExistence type="inferred from homology"/>
<dbReference type="EMBL" id="BKCP01005128">
    <property type="protein sequence ID" value="GER36304.1"/>
    <property type="molecule type" value="Genomic_DNA"/>
</dbReference>
<evidence type="ECO:0000256" key="5">
    <source>
        <dbReference type="ARBA" id="ARBA00023242"/>
    </source>
</evidence>
<keyword evidence="2" id="KW-0805">Transcription regulation</keyword>
<dbReference type="GO" id="GO:0046982">
    <property type="term" value="F:protein heterodimerization activity"/>
    <property type="evidence" value="ECO:0007669"/>
    <property type="project" value="InterPro"/>
</dbReference>
<dbReference type="AlphaFoldDB" id="A0A5A7PU57"/>
<evidence type="ECO:0000313" key="9">
    <source>
        <dbReference type="EMBL" id="GER36304.1"/>
    </source>
</evidence>
<keyword evidence="4" id="KW-0804">Transcription</keyword>
<gene>
    <name evidence="9" type="ORF">STAS_12635</name>
</gene>
<evidence type="ECO:0000256" key="6">
    <source>
        <dbReference type="ARBA" id="ARBA00038129"/>
    </source>
</evidence>
<dbReference type="SUPFAM" id="SSF47113">
    <property type="entry name" value="Histone-fold"/>
    <property type="match status" value="1"/>
</dbReference>
<dbReference type="GO" id="GO:0005634">
    <property type="term" value="C:nucleus"/>
    <property type="evidence" value="ECO:0007669"/>
    <property type="project" value="UniProtKB-SubCell"/>
</dbReference>
<evidence type="ECO:0000256" key="1">
    <source>
        <dbReference type="ARBA" id="ARBA00004123"/>
    </source>
</evidence>
<dbReference type="GO" id="GO:0000981">
    <property type="term" value="F:DNA-binding transcription factor activity, RNA polymerase II-specific"/>
    <property type="evidence" value="ECO:0007669"/>
    <property type="project" value="TreeGrafter"/>
</dbReference>
<protein>
    <submittedName>
        <fullName evidence="9">Nuclear factor Y</fullName>
    </submittedName>
</protein>
<dbReference type="FunFam" id="1.10.20.10:FF:000006">
    <property type="entry name" value="Nuclear transcription factor Y subunit gamma"/>
    <property type="match status" value="1"/>
</dbReference>
<dbReference type="CDD" id="cd22908">
    <property type="entry name" value="HFD_NFYC-like"/>
    <property type="match status" value="1"/>
</dbReference>
<evidence type="ECO:0000256" key="7">
    <source>
        <dbReference type="SAM" id="MobiDB-lite"/>
    </source>
</evidence>
<dbReference type="GO" id="GO:0000978">
    <property type="term" value="F:RNA polymerase II cis-regulatory region sequence-specific DNA binding"/>
    <property type="evidence" value="ECO:0007669"/>
    <property type="project" value="TreeGrafter"/>
</dbReference>
<keyword evidence="3" id="KW-0238">DNA-binding</keyword>
<evidence type="ECO:0000259" key="8">
    <source>
        <dbReference type="Pfam" id="PF00125"/>
    </source>
</evidence>
<comment type="similarity">
    <text evidence="6">Belongs to the NFYC/HAP5 subunit family.</text>
</comment>
<keyword evidence="5" id="KW-0539">Nucleus</keyword>
<dbReference type="OrthoDB" id="1272441at2759"/>
<organism evidence="9 10">
    <name type="scientific">Striga asiatica</name>
    <name type="common">Asiatic witchweed</name>
    <name type="synonym">Buchnera asiatica</name>
    <dbReference type="NCBI Taxonomy" id="4170"/>
    <lineage>
        <taxon>Eukaryota</taxon>
        <taxon>Viridiplantae</taxon>
        <taxon>Streptophyta</taxon>
        <taxon>Embryophyta</taxon>
        <taxon>Tracheophyta</taxon>
        <taxon>Spermatophyta</taxon>
        <taxon>Magnoliopsida</taxon>
        <taxon>eudicotyledons</taxon>
        <taxon>Gunneridae</taxon>
        <taxon>Pentapetalae</taxon>
        <taxon>asterids</taxon>
        <taxon>lamiids</taxon>
        <taxon>Lamiales</taxon>
        <taxon>Orobanchaceae</taxon>
        <taxon>Buchnereae</taxon>
        <taxon>Striga</taxon>
    </lineage>
</organism>
<dbReference type="PANTHER" id="PTHR10252">
    <property type="entry name" value="HISTONE-LIKE TRANSCRIPTION FACTOR CCAAT-RELATED"/>
    <property type="match status" value="1"/>
</dbReference>
<comment type="subcellular location">
    <subcellularLocation>
        <location evidence="1">Nucleus</location>
    </subcellularLocation>
</comment>
<dbReference type="Proteomes" id="UP000325081">
    <property type="component" value="Unassembled WGS sequence"/>
</dbReference>
<evidence type="ECO:0000313" key="10">
    <source>
        <dbReference type="Proteomes" id="UP000325081"/>
    </source>
</evidence>
<keyword evidence="10" id="KW-1185">Reference proteome</keyword>
<dbReference type="Gene3D" id="1.10.20.10">
    <property type="entry name" value="Histone, subunit A"/>
    <property type="match status" value="1"/>
</dbReference>
<reference evidence="10" key="1">
    <citation type="journal article" date="2019" name="Curr. Biol.">
        <title>Genome Sequence of Striga asiatica Provides Insight into the Evolution of Plant Parasitism.</title>
        <authorList>
            <person name="Yoshida S."/>
            <person name="Kim S."/>
            <person name="Wafula E.K."/>
            <person name="Tanskanen J."/>
            <person name="Kim Y.M."/>
            <person name="Honaas L."/>
            <person name="Yang Z."/>
            <person name="Spallek T."/>
            <person name="Conn C.E."/>
            <person name="Ichihashi Y."/>
            <person name="Cheong K."/>
            <person name="Cui S."/>
            <person name="Der J.P."/>
            <person name="Gundlach H."/>
            <person name="Jiao Y."/>
            <person name="Hori C."/>
            <person name="Ishida J.K."/>
            <person name="Kasahara H."/>
            <person name="Kiba T."/>
            <person name="Kim M.S."/>
            <person name="Koo N."/>
            <person name="Laohavisit A."/>
            <person name="Lee Y.H."/>
            <person name="Lumba S."/>
            <person name="McCourt P."/>
            <person name="Mortimer J.C."/>
            <person name="Mutuku J.M."/>
            <person name="Nomura T."/>
            <person name="Sasaki-Sekimoto Y."/>
            <person name="Seto Y."/>
            <person name="Wang Y."/>
            <person name="Wakatake T."/>
            <person name="Sakakibara H."/>
            <person name="Demura T."/>
            <person name="Yamaguchi S."/>
            <person name="Yoneyama K."/>
            <person name="Manabe R.I."/>
            <person name="Nelson D.C."/>
            <person name="Schulman A.H."/>
            <person name="Timko M.P."/>
            <person name="dePamphilis C.W."/>
            <person name="Choi D."/>
            <person name="Shirasu K."/>
        </authorList>
    </citation>
    <scope>NUCLEOTIDE SEQUENCE [LARGE SCALE GENOMIC DNA]</scope>
    <source>
        <strain evidence="10">cv. UVA1</strain>
    </source>
</reference>
<accession>A0A5A7PU57</accession>
<feature type="region of interest" description="Disordered" evidence="7">
    <location>
        <begin position="1"/>
        <end position="26"/>
    </location>
</feature>